<protein>
    <submittedName>
        <fullName evidence="1">Broad-specificity NMP kinase</fullName>
    </submittedName>
</protein>
<organism evidence="1 2">
    <name type="scientific">Kribbella kalugense</name>
    <dbReference type="NCBI Taxonomy" id="2512221"/>
    <lineage>
        <taxon>Bacteria</taxon>
        <taxon>Bacillati</taxon>
        <taxon>Actinomycetota</taxon>
        <taxon>Actinomycetes</taxon>
        <taxon>Propionibacteriales</taxon>
        <taxon>Kribbellaceae</taxon>
        <taxon>Kribbella</taxon>
    </lineage>
</organism>
<evidence type="ECO:0000313" key="1">
    <source>
        <dbReference type="EMBL" id="TDW18451.1"/>
    </source>
</evidence>
<dbReference type="GO" id="GO:0016301">
    <property type="term" value="F:kinase activity"/>
    <property type="evidence" value="ECO:0007669"/>
    <property type="project" value="UniProtKB-KW"/>
</dbReference>
<proteinExistence type="predicted"/>
<gene>
    <name evidence="1" type="ORF">EV650_5039</name>
</gene>
<name>A0A4R7ZP20_9ACTN</name>
<dbReference type="Proteomes" id="UP000295447">
    <property type="component" value="Unassembled WGS sequence"/>
</dbReference>
<accession>A0A4R7ZP20</accession>
<evidence type="ECO:0000313" key="2">
    <source>
        <dbReference type="Proteomes" id="UP000295447"/>
    </source>
</evidence>
<keyword evidence="2" id="KW-1185">Reference proteome</keyword>
<comment type="caution">
    <text evidence="1">The sequence shown here is derived from an EMBL/GenBank/DDBJ whole genome shotgun (WGS) entry which is preliminary data.</text>
</comment>
<sequence length="181" mass="19189">MGLVYLTGSSGAGKTAVGGVLRGRGFLVYDVDGDGLARWVADATGVEVSMPAYRGEAWFAEHTYRVPVETVRRIAGEVGDRVGFVCGTVGNDGEIWELFDAVVSLSVDAETLRQRLVGRGAFGSEAAELERVLAWHSRVDEDNEGYGAVLVDATGPVEQVADRVLAALERDGRCSGLGEVV</sequence>
<keyword evidence="1" id="KW-0808">Transferase</keyword>
<dbReference type="AlphaFoldDB" id="A0A4R7ZP20"/>
<dbReference type="InterPro" id="IPR027417">
    <property type="entry name" value="P-loop_NTPase"/>
</dbReference>
<dbReference type="EMBL" id="SODF01000002">
    <property type="protein sequence ID" value="TDW18451.1"/>
    <property type="molecule type" value="Genomic_DNA"/>
</dbReference>
<dbReference type="Gene3D" id="3.40.50.300">
    <property type="entry name" value="P-loop containing nucleotide triphosphate hydrolases"/>
    <property type="match status" value="1"/>
</dbReference>
<dbReference type="SUPFAM" id="SSF52540">
    <property type="entry name" value="P-loop containing nucleoside triphosphate hydrolases"/>
    <property type="match status" value="1"/>
</dbReference>
<reference evidence="1 2" key="1">
    <citation type="submission" date="2019-03" db="EMBL/GenBank/DDBJ databases">
        <title>Genomic Encyclopedia of Type Strains, Phase III (KMG-III): the genomes of soil and plant-associated and newly described type strains.</title>
        <authorList>
            <person name="Whitman W."/>
        </authorList>
    </citation>
    <scope>NUCLEOTIDE SEQUENCE [LARGE SCALE GENOMIC DNA]</scope>
    <source>
        <strain evidence="1 2">VKM Ac-2570</strain>
    </source>
</reference>
<keyword evidence="1" id="KW-0418">Kinase</keyword>